<keyword evidence="5 10" id="KW-0808">Transferase</keyword>
<dbReference type="GO" id="GO:0019354">
    <property type="term" value="P:siroheme biosynthetic process"/>
    <property type="evidence" value="ECO:0007669"/>
    <property type="project" value="InterPro"/>
</dbReference>
<dbReference type="InterPro" id="IPR000878">
    <property type="entry name" value="4pyrrol_Mease"/>
</dbReference>
<evidence type="ECO:0000256" key="7">
    <source>
        <dbReference type="ARBA" id="ARBA00023244"/>
    </source>
</evidence>
<dbReference type="Gene3D" id="3.30.950.10">
    <property type="entry name" value="Methyltransferase, Cobalt-precorrin-4 Transmethylase, Domain 2"/>
    <property type="match status" value="1"/>
</dbReference>
<dbReference type="RefSeq" id="WP_188664587.1">
    <property type="nucleotide sequence ID" value="NZ_BMHV01000013.1"/>
</dbReference>
<comment type="caution">
    <text evidence="12">The sequence shown here is derived from an EMBL/GenBank/DDBJ whole genome shotgun (WGS) entry which is preliminary data.</text>
</comment>
<gene>
    <name evidence="12" type="primary">cobA</name>
    <name evidence="12" type="ORF">GCM10011332_20700</name>
</gene>
<dbReference type="InterPro" id="IPR003043">
    <property type="entry name" value="Uropor_MeTrfase_CS"/>
</dbReference>
<dbReference type="Proteomes" id="UP000632498">
    <property type="component" value="Unassembled WGS sequence"/>
</dbReference>
<dbReference type="EC" id="2.1.1.107" evidence="2"/>
<dbReference type="SUPFAM" id="SSF53790">
    <property type="entry name" value="Tetrapyrrole methylase"/>
    <property type="match status" value="1"/>
</dbReference>
<evidence type="ECO:0000256" key="4">
    <source>
        <dbReference type="ARBA" id="ARBA00022603"/>
    </source>
</evidence>
<sequence length="259" mass="27674">MENLTQISFPEFQTGSVWLVGAGPGDVKLLTLYAYHALQQADVIVHDALVAPEILALAPSQTILEGMGKRGGKASPKQHEITQRLIELAGQGKRVLRLKGGDPFVFGRGAEEALPILKENIPVRIVPGISAGIAGSAYAGIPVSDGQSNQVISFVTGHDTSGQVPCVNWKALADSSPVIVFYMPIKHIDKIQRELLNAGRKPDELISVISNATTSAQQVLETTLENCALDLENSNVRSPAIMVVGPTVGFRAQLMNCFN</sequence>
<protein>
    <recommendedName>
        <fullName evidence="2">uroporphyrinogen-III C-methyltransferase</fullName>
        <ecNumber evidence="2">2.1.1.107</ecNumber>
    </recommendedName>
</protein>
<dbReference type="GO" id="GO:0009236">
    <property type="term" value="P:cobalamin biosynthetic process"/>
    <property type="evidence" value="ECO:0007669"/>
    <property type="project" value="UniProtKB-KW"/>
</dbReference>
<comment type="similarity">
    <text evidence="1 10">Belongs to the precorrin methyltransferase family.</text>
</comment>
<reference evidence="12" key="2">
    <citation type="submission" date="2020-09" db="EMBL/GenBank/DDBJ databases">
        <authorList>
            <person name="Sun Q."/>
            <person name="Zhou Y."/>
        </authorList>
    </citation>
    <scope>NUCLEOTIDE SEQUENCE</scope>
    <source>
        <strain evidence="12">CGMCC 1.15254</strain>
    </source>
</reference>
<dbReference type="InterPro" id="IPR050161">
    <property type="entry name" value="Siro_Cobalamin_biosynth"/>
</dbReference>
<evidence type="ECO:0000256" key="1">
    <source>
        <dbReference type="ARBA" id="ARBA00005879"/>
    </source>
</evidence>
<dbReference type="EMBL" id="BMHV01000013">
    <property type="protein sequence ID" value="GGF66449.1"/>
    <property type="molecule type" value="Genomic_DNA"/>
</dbReference>
<dbReference type="Gene3D" id="3.40.1010.10">
    <property type="entry name" value="Cobalt-precorrin-4 Transmethylase, Domain 1"/>
    <property type="match status" value="1"/>
</dbReference>
<organism evidence="12 13">
    <name type="scientific">Terasakiella brassicae</name>
    <dbReference type="NCBI Taxonomy" id="1634917"/>
    <lineage>
        <taxon>Bacteria</taxon>
        <taxon>Pseudomonadati</taxon>
        <taxon>Pseudomonadota</taxon>
        <taxon>Alphaproteobacteria</taxon>
        <taxon>Rhodospirillales</taxon>
        <taxon>Terasakiellaceae</taxon>
        <taxon>Terasakiella</taxon>
    </lineage>
</organism>
<accession>A0A917FD16</accession>
<dbReference type="PROSITE" id="PS00840">
    <property type="entry name" value="SUMT_2"/>
    <property type="match status" value="1"/>
</dbReference>
<dbReference type="Pfam" id="PF00590">
    <property type="entry name" value="TP_methylase"/>
    <property type="match status" value="1"/>
</dbReference>
<dbReference type="NCBIfam" id="TIGR01469">
    <property type="entry name" value="cobA_cysG_Cterm"/>
    <property type="match status" value="1"/>
</dbReference>
<evidence type="ECO:0000256" key="2">
    <source>
        <dbReference type="ARBA" id="ARBA00012162"/>
    </source>
</evidence>
<keyword evidence="13" id="KW-1185">Reference proteome</keyword>
<dbReference type="InterPro" id="IPR014777">
    <property type="entry name" value="4pyrrole_Mease_sub1"/>
</dbReference>
<evidence type="ECO:0000313" key="13">
    <source>
        <dbReference type="Proteomes" id="UP000632498"/>
    </source>
</evidence>
<evidence type="ECO:0000313" key="12">
    <source>
        <dbReference type="EMBL" id="GGF66449.1"/>
    </source>
</evidence>
<name>A0A917FD16_9PROT</name>
<dbReference type="PANTHER" id="PTHR45790:SF3">
    <property type="entry name" value="S-ADENOSYL-L-METHIONINE-DEPENDENT UROPORPHYRINOGEN III METHYLTRANSFERASE, CHLOROPLASTIC"/>
    <property type="match status" value="1"/>
</dbReference>
<evidence type="ECO:0000256" key="10">
    <source>
        <dbReference type="RuleBase" id="RU003960"/>
    </source>
</evidence>
<evidence type="ECO:0000256" key="6">
    <source>
        <dbReference type="ARBA" id="ARBA00022691"/>
    </source>
</evidence>
<comment type="pathway">
    <text evidence="8">Porphyrin-containing compound metabolism; siroheme biosynthesis; precorrin-2 from uroporphyrinogen III: step 1/1.</text>
</comment>
<keyword evidence="7" id="KW-0627">Porphyrin biosynthesis</keyword>
<dbReference type="InterPro" id="IPR035996">
    <property type="entry name" value="4pyrrol_Methylase_sf"/>
</dbReference>
<keyword evidence="4 10" id="KW-0489">Methyltransferase</keyword>
<evidence type="ECO:0000256" key="8">
    <source>
        <dbReference type="ARBA" id="ARBA00025705"/>
    </source>
</evidence>
<keyword evidence="6" id="KW-0949">S-adenosyl-L-methionine</keyword>
<dbReference type="AlphaFoldDB" id="A0A917FD16"/>
<evidence type="ECO:0000259" key="11">
    <source>
        <dbReference type="Pfam" id="PF00590"/>
    </source>
</evidence>
<feature type="domain" description="Tetrapyrrole methylase" evidence="11">
    <location>
        <begin position="17"/>
        <end position="226"/>
    </location>
</feature>
<dbReference type="NCBIfam" id="NF004790">
    <property type="entry name" value="PRK06136.1"/>
    <property type="match status" value="1"/>
</dbReference>
<dbReference type="FunFam" id="3.30.950.10:FF:000001">
    <property type="entry name" value="Siroheme synthase"/>
    <property type="match status" value="1"/>
</dbReference>
<dbReference type="GO" id="GO:0004851">
    <property type="term" value="F:uroporphyrin-III C-methyltransferase activity"/>
    <property type="evidence" value="ECO:0007669"/>
    <property type="project" value="UniProtKB-EC"/>
</dbReference>
<evidence type="ECO:0000256" key="3">
    <source>
        <dbReference type="ARBA" id="ARBA00022573"/>
    </source>
</evidence>
<dbReference type="CDD" id="cd11642">
    <property type="entry name" value="SUMT"/>
    <property type="match status" value="1"/>
</dbReference>
<reference evidence="12" key="1">
    <citation type="journal article" date="2014" name="Int. J. Syst. Evol. Microbiol.">
        <title>Complete genome sequence of Corynebacterium casei LMG S-19264T (=DSM 44701T), isolated from a smear-ripened cheese.</title>
        <authorList>
            <consortium name="US DOE Joint Genome Institute (JGI-PGF)"/>
            <person name="Walter F."/>
            <person name="Albersmeier A."/>
            <person name="Kalinowski J."/>
            <person name="Ruckert C."/>
        </authorList>
    </citation>
    <scope>NUCLEOTIDE SEQUENCE</scope>
    <source>
        <strain evidence="12">CGMCC 1.15254</strain>
    </source>
</reference>
<evidence type="ECO:0000256" key="5">
    <source>
        <dbReference type="ARBA" id="ARBA00022679"/>
    </source>
</evidence>
<dbReference type="FunFam" id="3.40.1010.10:FF:000001">
    <property type="entry name" value="Siroheme synthase"/>
    <property type="match status" value="1"/>
</dbReference>
<dbReference type="GO" id="GO:0032259">
    <property type="term" value="P:methylation"/>
    <property type="evidence" value="ECO:0007669"/>
    <property type="project" value="UniProtKB-KW"/>
</dbReference>
<comment type="pathway">
    <text evidence="9">Cofactor biosynthesis; adenosylcobalamin biosynthesis; precorrin-2 from uroporphyrinogen III: step 1/1.</text>
</comment>
<proteinExistence type="inferred from homology"/>
<dbReference type="PANTHER" id="PTHR45790">
    <property type="entry name" value="SIROHEME SYNTHASE-RELATED"/>
    <property type="match status" value="1"/>
</dbReference>
<keyword evidence="3" id="KW-0169">Cobalamin biosynthesis</keyword>
<evidence type="ECO:0000256" key="9">
    <source>
        <dbReference type="ARBA" id="ARBA00060548"/>
    </source>
</evidence>
<dbReference type="InterPro" id="IPR006366">
    <property type="entry name" value="CobA/CysG_C"/>
</dbReference>
<dbReference type="InterPro" id="IPR014776">
    <property type="entry name" value="4pyrrole_Mease_sub2"/>
</dbReference>